<keyword evidence="6 9" id="KW-0805">Transcription regulation</keyword>
<dbReference type="SUPFAM" id="SSF55252">
    <property type="entry name" value="C-terminal domain of arginine repressor"/>
    <property type="match status" value="1"/>
</dbReference>
<dbReference type="InterPro" id="IPR020899">
    <property type="entry name" value="Arg_repress_C"/>
</dbReference>
<evidence type="ECO:0000256" key="8">
    <source>
        <dbReference type="ARBA" id="ARBA00023163"/>
    </source>
</evidence>
<dbReference type="InterPro" id="IPR036251">
    <property type="entry name" value="Arg_repress_C_sf"/>
</dbReference>
<dbReference type="PRINTS" id="PR01467">
    <property type="entry name" value="ARGREPRESSOR"/>
</dbReference>
<dbReference type="AlphaFoldDB" id="A0A7C3RVE0"/>
<sequence>MVFVKDVQKGVDNILSKRERLEKIKIILKQNYIGTQKELMEALKKEGINVVQATLSRDLKELGVIRQNTEFGKRYIIPENNFNLLSLKDLFKRVVINIDYAENLILVKTLPGNAQAVAFMLDNFMKDWDYFVGSVAGDDTILIVLRTKEKIQVALSKLQNLQE</sequence>
<dbReference type="PANTHER" id="PTHR34471:SF1">
    <property type="entry name" value="ARGININE REPRESSOR"/>
    <property type="match status" value="1"/>
</dbReference>
<keyword evidence="8 9" id="KW-0804">Transcription</keyword>
<dbReference type="GO" id="GO:0051259">
    <property type="term" value="P:protein complex oligomerization"/>
    <property type="evidence" value="ECO:0007669"/>
    <property type="project" value="InterPro"/>
</dbReference>
<dbReference type="SUPFAM" id="SSF46785">
    <property type="entry name" value="Winged helix' DNA-binding domain"/>
    <property type="match status" value="1"/>
</dbReference>
<evidence type="ECO:0000256" key="3">
    <source>
        <dbReference type="ARBA" id="ARBA00008316"/>
    </source>
</evidence>
<dbReference type="InterPro" id="IPR036388">
    <property type="entry name" value="WH-like_DNA-bd_sf"/>
</dbReference>
<evidence type="ECO:0000256" key="2">
    <source>
        <dbReference type="ARBA" id="ARBA00005040"/>
    </source>
</evidence>
<evidence type="ECO:0000256" key="7">
    <source>
        <dbReference type="ARBA" id="ARBA00023125"/>
    </source>
</evidence>
<dbReference type="Gene3D" id="1.10.10.10">
    <property type="entry name" value="Winged helix-like DNA-binding domain superfamily/Winged helix DNA-binding domain"/>
    <property type="match status" value="1"/>
</dbReference>
<evidence type="ECO:0000256" key="1">
    <source>
        <dbReference type="ARBA" id="ARBA00004496"/>
    </source>
</evidence>
<comment type="caution">
    <text evidence="12">The sequence shown here is derived from an EMBL/GenBank/DDBJ whole genome shotgun (WGS) entry which is preliminary data.</text>
</comment>
<reference evidence="12" key="1">
    <citation type="journal article" date="2020" name="mSystems">
        <title>Genome- and Community-Level Interaction Insights into Carbon Utilization and Element Cycling Functions of Hydrothermarchaeota in Hydrothermal Sediment.</title>
        <authorList>
            <person name="Zhou Z."/>
            <person name="Liu Y."/>
            <person name="Xu W."/>
            <person name="Pan J."/>
            <person name="Luo Z.H."/>
            <person name="Li M."/>
        </authorList>
    </citation>
    <scope>NUCLEOTIDE SEQUENCE [LARGE SCALE GENOMIC DNA]</scope>
    <source>
        <strain evidence="12">SpSt-81</strain>
    </source>
</reference>
<dbReference type="Gene3D" id="3.30.1360.40">
    <property type="match status" value="1"/>
</dbReference>
<feature type="domain" description="Arginine repressor C-terminal" evidence="11">
    <location>
        <begin position="91"/>
        <end position="159"/>
    </location>
</feature>
<comment type="similarity">
    <text evidence="3 9">Belongs to the ArgR family.</text>
</comment>
<keyword evidence="5 9" id="KW-0963">Cytoplasm</keyword>
<evidence type="ECO:0000256" key="5">
    <source>
        <dbReference type="ARBA" id="ARBA00022490"/>
    </source>
</evidence>
<dbReference type="EMBL" id="DTIN01000009">
    <property type="protein sequence ID" value="HFX12825.1"/>
    <property type="molecule type" value="Genomic_DNA"/>
</dbReference>
<gene>
    <name evidence="9 12" type="primary">argR</name>
    <name evidence="12" type="ORF">ENW00_01500</name>
</gene>
<evidence type="ECO:0000259" key="10">
    <source>
        <dbReference type="Pfam" id="PF01316"/>
    </source>
</evidence>
<accession>A0A7C3RVE0</accession>
<dbReference type="GO" id="GO:0003677">
    <property type="term" value="F:DNA binding"/>
    <property type="evidence" value="ECO:0007669"/>
    <property type="project" value="UniProtKB-KW"/>
</dbReference>
<dbReference type="HAMAP" id="MF_00173">
    <property type="entry name" value="Arg_repressor"/>
    <property type="match status" value="1"/>
</dbReference>
<protein>
    <recommendedName>
        <fullName evidence="4 9">Arginine repressor</fullName>
    </recommendedName>
</protein>
<evidence type="ECO:0000256" key="9">
    <source>
        <dbReference type="HAMAP-Rule" id="MF_00173"/>
    </source>
</evidence>
<dbReference type="InterPro" id="IPR020900">
    <property type="entry name" value="Arg_repress_DNA-bd"/>
</dbReference>
<keyword evidence="9" id="KW-0678">Repressor</keyword>
<dbReference type="GO" id="GO:0003700">
    <property type="term" value="F:DNA-binding transcription factor activity"/>
    <property type="evidence" value="ECO:0007669"/>
    <property type="project" value="UniProtKB-UniRule"/>
</dbReference>
<dbReference type="GO" id="GO:0034618">
    <property type="term" value="F:arginine binding"/>
    <property type="evidence" value="ECO:0007669"/>
    <property type="project" value="InterPro"/>
</dbReference>
<keyword evidence="9" id="KW-0055">Arginine biosynthesis</keyword>
<dbReference type="PANTHER" id="PTHR34471">
    <property type="entry name" value="ARGININE REPRESSOR"/>
    <property type="match status" value="1"/>
</dbReference>
<dbReference type="InterPro" id="IPR001669">
    <property type="entry name" value="Arg_repress"/>
</dbReference>
<dbReference type="UniPathway" id="UPA00068"/>
<comment type="function">
    <text evidence="9">Regulates arginine biosynthesis genes.</text>
</comment>
<keyword evidence="9" id="KW-0028">Amino-acid biosynthesis</keyword>
<organism evidence="12">
    <name type="scientific">Dictyoglomus thermophilum</name>
    <dbReference type="NCBI Taxonomy" id="14"/>
    <lineage>
        <taxon>Bacteria</taxon>
        <taxon>Pseudomonadati</taxon>
        <taxon>Dictyoglomota</taxon>
        <taxon>Dictyoglomia</taxon>
        <taxon>Dictyoglomales</taxon>
        <taxon>Dictyoglomaceae</taxon>
        <taxon>Dictyoglomus</taxon>
    </lineage>
</organism>
<evidence type="ECO:0000256" key="4">
    <source>
        <dbReference type="ARBA" id="ARBA00021148"/>
    </source>
</evidence>
<dbReference type="Pfam" id="PF01316">
    <property type="entry name" value="Arg_repressor"/>
    <property type="match status" value="1"/>
</dbReference>
<name>A0A7C3RVE0_DICTH</name>
<feature type="domain" description="Arginine repressor DNA-binding" evidence="10">
    <location>
        <begin position="16"/>
        <end position="79"/>
    </location>
</feature>
<dbReference type="Pfam" id="PF02863">
    <property type="entry name" value="Arg_repressor_C"/>
    <property type="match status" value="1"/>
</dbReference>
<evidence type="ECO:0000256" key="6">
    <source>
        <dbReference type="ARBA" id="ARBA00023015"/>
    </source>
</evidence>
<comment type="pathway">
    <text evidence="2 9">Amino-acid biosynthesis; L-arginine biosynthesis [regulation].</text>
</comment>
<comment type="subcellular location">
    <subcellularLocation>
        <location evidence="1 9">Cytoplasm</location>
    </subcellularLocation>
</comment>
<dbReference type="GO" id="GO:0006526">
    <property type="term" value="P:L-arginine biosynthetic process"/>
    <property type="evidence" value="ECO:0007669"/>
    <property type="project" value="UniProtKB-UniPathway"/>
</dbReference>
<dbReference type="GO" id="GO:0005737">
    <property type="term" value="C:cytoplasm"/>
    <property type="evidence" value="ECO:0007669"/>
    <property type="project" value="UniProtKB-SubCell"/>
</dbReference>
<dbReference type="GO" id="GO:1900079">
    <property type="term" value="P:regulation of arginine biosynthetic process"/>
    <property type="evidence" value="ECO:0007669"/>
    <property type="project" value="UniProtKB-UniRule"/>
</dbReference>
<evidence type="ECO:0000259" key="11">
    <source>
        <dbReference type="Pfam" id="PF02863"/>
    </source>
</evidence>
<keyword evidence="7 9" id="KW-0238">DNA-binding</keyword>
<proteinExistence type="inferred from homology"/>
<dbReference type="NCBIfam" id="TIGR01529">
    <property type="entry name" value="argR_whole"/>
    <property type="match status" value="1"/>
</dbReference>
<evidence type="ECO:0000313" key="12">
    <source>
        <dbReference type="EMBL" id="HFX12825.1"/>
    </source>
</evidence>
<dbReference type="InterPro" id="IPR036390">
    <property type="entry name" value="WH_DNA-bd_sf"/>
</dbReference>